<dbReference type="InterPro" id="IPR013783">
    <property type="entry name" value="Ig-like_fold"/>
</dbReference>
<evidence type="ECO:0000256" key="5">
    <source>
        <dbReference type="ARBA" id="ARBA00023277"/>
    </source>
</evidence>
<keyword evidence="5" id="KW-0119">Carbohydrate metabolism</keyword>
<dbReference type="SUPFAM" id="SSF81296">
    <property type="entry name" value="E set domains"/>
    <property type="match status" value="1"/>
</dbReference>
<dbReference type="PIRSF" id="PIRSF000463">
    <property type="entry name" value="GlgB"/>
    <property type="match status" value="1"/>
</dbReference>
<dbReference type="InterPro" id="IPR013780">
    <property type="entry name" value="Glyco_hydro_b"/>
</dbReference>
<dbReference type="InterPro" id="IPR014756">
    <property type="entry name" value="Ig_E-set"/>
</dbReference>
<dbReference type="EC" id="2.4.1.18" evidence="3"/>
<dbReference type="InterPro" id="IPR006047">
    <property type="entry name" value="GH13_cat_dom"/>
</dbReference>
<dbReference type="Gene3D" id="2.60.40.10">
    <property type="entry name" value="Immunoglobulins"/>
    <property type="match status" value="1"/>
</dbReference>
<evidence type="ECO:0000259" key="7">
    <source>
        <dbReference type="SMART" id="SM00642"/>
    </source>
</evidence>
<dbReference type="RefSeq" id="WP_114371202.1">
    <property type="nucleotide sequence ID" value="NZ_QPEX01000044.1"/>
</dbReference>
<accession>A0A368KNS7</accession>
<comment type="caution">
    <text evidence="8">The sequence shown here is derived from an EMBL/GenBank/DDBJ whole genome shotgun (WGS) entry which is preliminary data.</text>
</comment>
<dbReference type="InterPro" id="IPR006048">
    <property type="entry name" value="A-amylase/branching_C"/>
</dbReference>
<dbReference type="EMBL" id="QPEX01000044">
    <property type="protein sequence ID" value="RCS42043.1"/>
    <property type="molecule type" value="Genomic_DNA"/>
</dbReference>
<comment type="catalytic activity">
    <reaction evidence="1">
        <text>Transfers a segment of a (1-&gt;4)-alpha-D-glucan chain to a primary hydroxy group in a similar glucan chain.</text>
        <dbReference type="EC" id="2.4.1.18"/>
    </reaction>
</comment>
<keyword evidence="4" id="KW-0808">Transferase</keyword>
<dbReference type="AlphaFoldDB" id="A0A368KNS7"/>
<sequence length="855" mass="96889">MATHHVTFIYYFGVSGDPFPDFNATLEGSWNAVGEYSDDWSVSAMEKIESEDGGYCFKGAVQLDDSQTGQVFKWGVRFHRGETSTWAIPQEIKSHESRARFRSFRFDGAAQTERFYLTHCRHLGANKYKKSDGTWGICFRVWAPKAKEVELVFGSLWNADDPTKTPLSQGESLLREKLAGGYIGNDSSGIDTTLPRIAMIKREGGIWETPADHDYLQDFEALNHKLYMYRIKRDDDSQLYRTDLYSRCQAGFGATDPATDSWGELLSDLAGRVSCSVTVDPDTVVKEFEVPAWPEAPADFIPTEEFWEDEFTDKQVPQQVQDLIIYELHLGALGFGSGKPGTLKDAMALLDHIVGLNANAVELLPLSEFAGGAQNWGYATSHYFAIEYGGGGRDQFKHFVKECHRRGLAVIMDVVYNHYDHDAERAERYYDSPVPERDTFYWYEGRSDDYRYLEHRGWGDKWYRGGYVKNQSSGDAPAYHEEMVRAMFVSSAVALAREFHIDGFRVDQTTSIHGYNRLRANDAEVPNANIYGAKLLREFGRTVRLFHPGIMLMAEDHSEWDEVLKPVEQDGMGFDGRWYSDFYHHLAGDTKSDGKAKLLLQAARNSFGGGEDLKLDSFSGALWNSQFQKIVYNESHDEAGNSSGPFWDPTWKDGDEESKKCTSHRTIKVAANAQPLIGETRKYAEARCRFAWGITALSAGTPMFLFGEEVGAEKRFKYSAVIDFKEDLHGMREGIGKSLYRFYSDVNKLRLDHPALRSRNIDIVHVRNDTRVVVFRRWKGDRSFLIFASLADQPYANGYIVNNSRIESGPWREVFNSDSFDYGGDNVGNGGQTLWCDNGRIEAVVPFNGFVVFSH</sequence>
<feature type="active site" description="Proton donor" evidence="6">
    <location>
        <position position="555"/>
    </location>
</feature>
<dbReference type="Pfam" id="PF00128">
    <property type="entry name" value="Alpha-amylase"/>
    <property type="match status" value="1"/>
</dbReference>
<dbReference type="SMART" id="SM00642">
    <property type="entry name" value="Aamy"/>
    <property type="match status" value="1"/>
</dbReference>
<protein>
    <recommendedName>
        <fullName evidence="3">1,4-alpha-glucan branching enzyme</fullName>
        <ecNumber evidence="3">2.4.1.18</ecNumber>
    </recommendedName>
</protein>
<proteinExistence type="inferred from homology"/>
<dbReference type="Gene3D" id="2.60.40.1180">
    <property type="entry name" value="Golgi alpha-mannosidase II"/>
    <property type="match status" value="1"/>
</dbReference>
<dbReference type="SUPFAM" id="SSF51011">
    <property type="entry name" value="Glycosyl hydrolase domain"/>
    <property type="match status" value="1"/>
</dbReference>
<dbReference type="OrthoDB" id="226102at2"/>
<dbReference type="InterPro" id="IPR017853">
    <property type="entry name" value="GH"/>
</dbReference>
<name>A0A368KNS7_9BACT</name>
<dbReference type="Proteomes" id="UP000253562">
    <property type="component" value="Unassembled WGS sequence"/>
</dbReference>
<dbReference type="GO" id="GO:0005978">
    <property type="term" value="P:glycogen biosynthetic process"/>
    <property type="evidence" value="ECO:0007669"/>
    <property type="project" value="InterPro"/>
</dbReference>
<gene>
    <name evidence="8" type="ORF">DTL42_19630</name>
</gene>
<dbReference type="Gene3D" id="3.20.20.80">
    <property type="entry name" value="Glycosidases"/>
    <property type="match status" value="1"/>
</dbReference>
<dbReference type="CDD" id="cd11325">
    <property type="entry name" value="AmyAc_GTHase"/>
    <property type="match status" value="1"/>
</dbReference>
<evidence type="ECO:0000256" key="2">
    <source>
        <dbReference type="ARBA" id="ARBA00009000"/>
    </source>
</evidence>
<feature type="domain" description="Glycosyl hydrolase family 13 catalytic" evidence="7">
    <location>
        <begin position="334"/>
        <end position="750"/>
    </location>
</feature>
<dbReference type="SUPFAM" id="SSF51445">
    <property type="entry name" value="(Trans)glycosidases"/>
    <property type="match status" value="1"/>
</dbReference>
<dbReference type="PANTHER" id="PTHR43651">
    <property type="entry name" value="1,4-ALPHA-GLUCAN-BRANCHING ENZYME"/>
    <property type="match status" value="1"/>
</dbReference>
<dbReference type="InterPro" id="IPR037439">
    <property type="entry name" value="Branching_enzy"/>
</dbReference>
<evidence type="ECO:0000256" key="6">
    <source>
        <dbReference type="PIRSR" id="PIRSR000463-1"/>
    </source>
</evidence>
<comment type="similarity">
    <text evidence="2">Belongs to the glycosyl hydrolase 13 family. GlgB subfamily.</text>
</comment>
<evidence type="ECO:0000256" key="4">
    <source>
        <dbReference type="ARBA" id="ARBA00022679"/>
    </source>
</evidence>
<dbReference type="GO" id="GO:0003844">
    <property type="term" value="F:1,4-alpha-glucan branching enzyme activity"/>
    <property type="evidence" value="ECO:0007669"/>
    <property type="project" value="UniProtKB-EC"/>
</dbReference>
<dbReference type="PANTHER" id="PTHR43651:SF11">
    <property type="entry name" value="MALTO-OLIGOSYLTREHALOSE TREHALOHYDROLASE"/>
    <property type="match status" value="1"/>
</dbReference>
<reference evidence="8 9" key="1">
    <citation type="submission" date="2018-07" db="EMBL/GenBank/DDBJ databases">
        <title>Comparative genomes isolates from brazilian mangrove.</title>
        <authorList>
            <person name="De Araujo J.E."/>
            <person name="Taketani R.G."/>
            <person name="Silva M.C.P."/>
            <person name="Lourenco M.V."/>
            <person name="Oliveira V.M."/>
            <person name="Andreote F.D."/>
        </authorList>
    </citation>
    <scope>NUCLEOTIDE SEQUENCE [LARGE SCALE GENOMIC DNA]</scope>
    <source>
        <strain evidence="8 9">HEX PRIS-MGV</strain>
    </source>
</reference>
<feature type="active site" description="Nucleophile" evidence="6">
    <location>
        <position position="507"/>
    </location>
</feature>
<evidence type="ECO:0000256" key="1">
    <source>
        <dbReference type="ARBA" id="ARBA00000826"/>
    </source>
</evidence>
<dbReference type="GO" id="GO:0043169">
    <property type="term" value="F:cation binding"/>
    <property type="evidence" value="ECO:0007669"/>
    <property type="project" value="InterPro"/>
</dbReference>
<evidence type="ECO:0000256" key="3">
    <source>
        <dbReference type="ARBA" id="ARBA00012541"/>
    </source>
</evidence>
<dbReference type="Pfam" id="PF02806">
    <property type="entry name" value="Alpha-amylase_C"/>
    <property type="match status" value="1"/>
</dbReference>
<evidence type="ECO:0000313" key="9">
    <source>
        <dbReference type="Proteomes" id="UP000253562"/>
    </source>
</evidence>
<organism evidence="8 9">
    <name type="scientific">Bremerella cremea</name>
    <dbReference type="NCBI Taxonomy" id="1031537"/>
    <lineage>
        <taxon>Bacteria</taxon>
        <taxon>Pseudomonadati</taxon>
        <taxon>Planctomycetota</taxon>
        <taxon>Planctomycetia</taxon>
        <taxon>Pirellulales</taxon>
        <taxon>Pirellulaceae</taxon>
        <taxon>Bremerella</taxon>
    </lineage>
</organism>
<evidence type="ECO:0000313" key="8">
    <source>
        <dbReference type="EMBL" id="RCS42043.1"/>
    </source>
</evidence>